<evidence type="ECO:0000256" key="1">
    <source>
        <dbReference type="ARBA" id="ARBA00008950"/>
    </source>
</evidence>
<reference evidence="4 5" key="1">
    <citation type="submission" date="2016-12" db="EMBL/GenBank/DDBJ databases">
        <authorList>
            <person name="Song W.-J."/>
            <person name="Kurnit D.M."/>
        </authorList>
    </citation>
    <scope>NUCLEOTIDE SEQUENCE [LARGE SCALE GENOMIC DNA]</scope>
    <source>
        <strain evidence="4 5">DSM 18488</strain>
    </source>
</reference>
<comment type="similarity">
    <text evidence="1 2">Belongs to the metallophosphoesterase superfamily. YfcE family.</text>
</comment>
<dbReference type="EMBL" id="FRFE01000005">
    <property type="protein sequence ID" value="SHO46146.1"/>
    <property type="molecule type" value="Genomic_DNA"/>
</dbReference>
<dbReference type="Gene3D" id="3.60.21.10">
    <property type="match status" value="1"/>
</dbReference>
<evidence type="ECO:0000256" key="2">
    <source>
        <dbReference type="RuleBase" id="RU362039"/>
    </source>
</evidence>
<evidence type="ECO:0000313" key="4">
    <source>
        <dbReference type="EMBL" id="SHO46146.1"/>
    </source>
</evidence>
<feature type="domain" description="Calcineurin-like phosphoesterase" evidence="3">
    <location>
        <begin position="4"/>
        <end position="151"/>
    </location>
</feature>
<dbReference type="STRING" id="1121416.SAMN02745220_01319"/>
<dbReference type="SUPFAM" id="SSF56300">
    <property type="entry name" value="Metallo-dependent phosphatases"/>
    <property type="match status" value="1"/>
</dbReference>
<keyword evidence="5" id="KW-1185">Reference proteome</keyword>
<dbReference type="Pfam" id="PF12850">
    <property type="entry name" value="Metallophos_2"/>
    <property type="match status" value="1"/>
</dbReference>
<dbReference type="NCBIfam" id="TIGR00040">
    <property type="entry name" value="yfcE"/>
    <property type="match status" value="1"/>
</dbReference>
<keyword evidence="2" id="KW-0479">Metal-binding</keyword>
<organism evidence="4 5">
    <name type="scientific">Desulfopila aestuarii DSM 18488</name>
    <dbReference type="NCBI Taxonomy" id="1121416"/>
    <lineage>
        <taxon>Bacteria</taxon>
        <taxon>Pseudomonadati</taxon>
        <taxon>Thermodesulfobacteriota</taxon>
        <taxon>Desulfobulbia</taxon>
        <taxon>Desulfobulbales</taxon>
        <taxon>Desulfocapsaceae</taxon>
        <taxon>Desulfopila</taxon>
    </lineage>
</organism>
<sequence>MTSIGILSDTHLVSCDNDFLHRITHAFNGCDIIIHAGDLTDVAILKAFSGKNVYAVHGNMCNLTTQKALPEYRTLIQDGYTIGICHGAGNRHNIEDRMFTLFPQADCIVYGHTHLAVCHTVGTTLFINPGSFQSTGRYGAQGTYGILQINDDGLHGAIHELPWTS</sequence>
<evidence type="ECO:0000259" key="3">
    <source>
        <dbReference type="Pfam" id="PF12850"/>
    </source>
</evidence>
<accession>A0A1M7Y2H6</accession>
<dbReference type="InterPro" id="IPR029052">
    <property type="entry name" value="Metallo-depent_PP-like"/>
</dbReference>
<gene>
    <name evidence="4" type="ORF">SAMN02745220_01319</name>
</gene>
<evidence type="ECO:0000313" key="5">
    <source>
        <dbReference type="Proteomes" id="UP000184603"/>
    </source>
</evidence>
<dbReference type="OrthoDB" id="9785951at2"/>
<dbReference type="Proteomes" id="UP000184603">
    <property type="component" value="Unassembled WGS sequence"/>
</dbReference>
<dbReference type="PANTHER" id="PTHR11124">
    <property type="entry name" value="VACUOLAR SORTING PROTEIN VPS29"/>
    <property type="match status" value="1"/>
</dbReference>
<dbReference type="GO" id="GO:0046872">
    <property type="term" value="F:metal ion binding"/>
    <property type="evidence" value="ECO:0007669"/>
    <property type="project" value="UniProtKB-KW"/>
</dbReference>
<dbReference type="RefSeq" id="WP_073612663.1">
    <property type="nucleotide sequence ID" value="NZ_FRFE01000005.1"/>
</dbReference>
<protein>
    <recommendedName>
        <fullName evidence="2">Phosphoesterase</fullName>
        <ecNumber evidence="2">3.1.4.-</ecNumber>
    </recommendedName>
</protein>
<dbReference type="EC" id="3.1.4.-" evidence="2"/>
<proteinExistence type="inferred from homology"/>
<dbReference type="AlphaFoldDB" id="A0A1M7Y2H6"/>
<comment type="cofactor">
    <cofactor evidence="2">
        <name>a divalent metal cation</name>
        <dbReference type="ChEBI" id="CHEBI:60240"/>
    </cofactor>
</comment>
<dbReference type="InterPro" id="IPR000979">
    <property type="entry name" value="Phosphodiesterase_MJ0936/Vps29"/>
</dbReference>
<dbReference type="InterPro" id="IPR024654">
    <property type="entry name" value="Calcineurin-like_PHP_lpxH"/>
</dbReference>
<dbReference type="GO" id="GO:0016787">
    <property type="term" value="F:hydrolase activity"/>
    <property type="evidence" value="ECO:0007669"/>
    <property type="project" value="UniProtKB-UniRule"/>
</dbReference>
<name>A0A1M7Y2H6_9BACT</name>